<reference evidence="3" key="1">
    <citation type="journal article" date="2014" name="Proc. Natl. Acad. Sci. U.S.A.">
        <title>Extensive sampling of basidiomycete genomes demonstrates inadequacy of the white-rot/brown-rot paradigm for wood decay fungi.</title>
        <authorList>
            <person name="Riley R."/>
            <person name="Salamov A.A."/>
            <person name="Brown D.W."/>
            <person name="Nagy L.G."/>
            <person name="Floudas D."/>
            <person name="Held B.W."/>
            <person name="Levasseur A."/>
            <person name="Lombard V."/>
            <person name="Morin E."/>
            <person name="Otillar R."/>
            <person name="Lindquist E.A."/>
            <person name="Sun H."/>
            <person name="LaButti K.M."/>
            <person name="Schmutz J."/>
            <person name="Jabbour D."/>
            <person name="Luo H."/>
            <person name="Baker S.E."/>
            <person name="Pisabarro A.G."/>
            <person name="Walton J.D."/>
            <person name="Blanchette R.A."/>
            <person name="Henrissat B."/>
            <person name="Martin F."/>
            <person name="Cullen D."/>
            <person name="Hibbett D.S."/>
            <person name="Grigoriev I.V."/>
        </authorList>
    </citation>
    <scope>NUCLEOTIDE SEQUENCE [LARGE SCALE GENOMIC DNA]</scope>
    <source>
        <strain evidence="3">MUCL 33604</strain>
    </source>
</reference>
<keyword evidence="3" id="KW-1185">Reference proteome</keyword>
<feature type="region of interest" description="Disordered" evidence="1">
    <location>
        <begin position="1"/>
        <end position="45"/>
    </location>
</feature>
<evidence type="ECO:0000256" key="1">
    <source>
        <dbReference type="SAM" id="MobiDB-lite"/>
    </source>
</evidence>
<name>A0A067QC71_9AGAM</name>
<proteinExistence type="predicted"/>
<feature type="compositionally biased region" description="Polar residues" evidence="1">
    <location>
        <begin position="1"/>
        <end position="10"/>
    </location>
</feature>
<dbReference type="AlphaFoldDB" id="A0A067QC71"/>
<gene>
    <name evidence="2" type="ORF">JAAARDRAFT_32100</name>
</gene>
<sequence length="56" mass="6408">MNTSNQSPVSHSFYPHYKNTSRRATQSMIRNLPVPKQNKHDPHQAPEIGLLDILIV</sequence>
<organism evidence="2 3">
    <name type="scientific">Jaapia argillacea MUCL 33604</name>
    <dbReference type="NCBI Taxonomy" id="933084"/>
    <lineage>
        <taxon>Eukaryota</taxon>
        <taxon>Fungi</taxon>
        <taxon>Dikarya</taxon>
        <taxon>Basidiomycota</taxon>
        <taxon>Agaricomycotina</taxon>
        <taxon>Agaricomycetes</taxon>
        <taxon>Agaricomycetidae</taxon>
        <taxon>Jaapiales</taxon>
        <taxon>Jaapiaceae</taxon>
        <taxon>Jaapia</taxon>
    </lineage>
</organism>
<evidence type="ECO:0000313" key="2">
    <source>
        <dbReference type="EMBL" id="KDQ61097.1"/>
    </source>
</evidence>
<protein>
    <submittedName>
        <fullName evidence="2">Uncharacterized protein</fullName>
    </submittedName>
</protein>
<evidence type="ECO:0000313" key="3">
    <source>
        <dbReference type="Proteomes" id="UP000027265"/>
    </source>
</evidence>
<dbReference type="Proteomes" id="UP000027265">
    <property type="component" value="Unassembled WGS sequence"/>
</dbReference>
<dbReference type="InParanoid" id="A0A067QC71"/>
<accession>A0A067QC71</accession>
<dbReference type="EMBL" id="KL197713">
    <property type="protein sequence ID" value="KDQ61097.1"/>
    <property type="molecule type" value="Genomic_DNA"/>
</dbReference>
<dbReference type="HOGENOM" id="CLU_3014477_0_0_1"/>